<name>I7G510_MACFA</name>
<protein>
    <submittedName>
        <fullName evidence="2">Macaca fascicularis brain cDNA clone: QflA-16423, similar to human regulator of G-protein signalling 12 (RGS12), transcriptvariant 3, mRNA, RefSeq: NM_198227.1</fullName>
    </submittedName>
</protein>
<feature type="region of interest" description="Disordered" evidence="1">
    <location>
        <begin position="1"/>
        <end position="34"/>
    </location>
</feature>
<accession>I7G510</accession>
<dbReference type="EMBL" id="AB172036">
    <property type="protein sequence ID" value="BAE89098.1"/>
    <property type="molecule type" value="mRNA"/>
</dbReference>
<proteinExistence type="evidence at transcript level"/>
<evidence type="ECO:0000313" key="2">
    <source>
        <dbReference type="EMBL" id="BAE89098.1"/>
    </source>
</evidence>
<dbReference type="AlphaFoldDB" id="I7G510"/>
<feature type="compositionally biased region" description="Basic residues" evidence="1">
    <location>
        <begin position="1"/>
        <end position="14"/>
    </location>
</feature>
<sequence length="143" mass="15524">MRIVRRSGKARFSRGHGPGAPGGPRRRGSTGTMQTTPCMAMEACVAESPRALCPLRGAWTCQRPAGLWHPRRTRPPSTAAFTSRMGHPAWWLSRRASPSKTSCLDFVSGMASTGRPRTSSWWAGTSLWCCTKTVASWSQGTCA</sequence>
<evidence type="ECO:0000256" key="1">
    <source>
        <dbReference type="SAM" id="MobiDB-lite"/>
    </source>
</evidence>
<reference evidence="2" key="1">
    <citation type="journal article" date="2007" name="PLoS Biol.">
        <title>Rate of evolution in brain-expressed genes in humans and other primates.</title>
        <authorList>
            <person name="Wang H.-Y."/>
            <person name="Chien H.-C."/>
            <person name="Osada N."/>
            <person name="Hashimoto K."/>
            <person name="Sugano S."/>
            <person name="Gojobori T."/>
            <person name="Chou C.-K."/>
            <person name="Tsai S.-F."/>
            <person name="Wu C.-I."/>
            <person name="Shen C.-K.J."/>
        </authorList>
    </citation>
    <scope>NUCLEOTIDE SEQUENCE</scope>
</reference>
<organism evidence="2">
    <name type="scientific">Macaca fascicularis</name>
    <name type="common">Crab-eating macaque</name>
    <name type="synonym">Cynomolgus monkey</name>
    <dbReference type="NCBI Taxonomy" id="9541"/>
    <lineage>
        <taxon>Eukaryota</taxon>
        <taxon>Metazoa</taxon>
        <taxon>Chordata</taxon>
        <taxon>Craniata</taxon>
        <taxon>Vertebrata</taxon>
        <taxon>Euteleostomi</taxon>
        <taxon>Mammalia</taxon>
        <taxon>Eutheria</taxon>
        <taxon>Euarchontoglires</taxon>
        <taxon>Primates</taxon>
        <taxon>Haplorrhini</taxon>
        <taxon>Catarrhini</taxon>
        <taxon>Cercopithecidae</taxon>
        <taxon>Cercopithecinae</taxon>
        <taxon>Macaca</taxon>
    </lineage>
</organism>